<evidence type="ECO:0000313" key="4">
    <source>
        <dbReference type="EMBL" id="MCK9793006.1"/>
    </source>
</evidence>
<protein>
    <submittedName>
        <fullName evidence="4">Extracellular solute-binding protein</fullName>
    </submittedName>
</protein>
<dbReference type="PANTHER" id="PTHR43649:SF29">
    <property type="entry name" value="OSMOPROTECTIVE COMPOUNDS-BINDING PROTEIN GGTB"/>
    <property type="match status" value="1"/>
</dbReference>
<evidence type="ECO:0000256" key="1">
    <source>
        <dbReference type="ARBA" id="ARBA00008520"/>
    </source>
</evidence>
<accession>A0ABT0J0J1</accession>
<dbReference type="Gene3D" id="3.40.190.10">
    <property type="entry name" value="Periplasmic binding protein-like II"/>
    <property type="match status" value="2"/>
</dbReference>
<keyword evidence="5" id="KW-1185">Reference proteome</keyword>
<dbReference type="RefSeq" id="WP_416342877.1">
    <property type="nucleotide sequence ID" value="NZ_JALQCY010000002.1"/>
</dbReference>
<dbReference type="EMBL" id="JALQCY010000002">
    <property type="protein sequence ID" value="MCK9793006.1"/>
    <property type="molecule type" value="Genomic_DNA"/>
</dbReference>
<keyword evidence="3" id="KW-0732">Signal</keyword>
<evidence type="ECO:0000313" key="5">
    <source>
        <dbReference type="Proteomes" id="UP001651050"/>
    </source>
</evidence>
<dbReference type="Proteomes" id="UP001651050">
    <property type="component" value="Unassembled WGS sequence"/>
</dbReference>
<comment type="similarity">
    <text evidence="1">Belongs to the bacterial solute-binding protein 1 family.</text>
</comment>
<name>A0ABT0J0J1_9MICO</name>
<evidence type="ECO:0000256" key="3">
    <source>
        <dbReference type="SAM" id="SignalP"/>
    </source>
</evidence>
<feature type="signal peptide" evidence="3">
    <location>
        <begin position="1"/>
        <end position="24"/>
    </location>
</feature>
<dbReference type="SUPFAM" id="SSF53850">
    <property type="entry name" value="Periplasmic binding protein-like II"/>
    <property type="match status" value="1"/>
</dbReference>
<comment type="caution">
    <text evidence="4">The sequence shown here is derived from an EMBL/GenBank/DDBJ whole genome shotgun (WGS) entry which is preliminary data.</text>
</comment>
<gene>
    <name evidence="4" type="ORF">M1843_04510</name>
</gene>
<dbReference type="PROSITE" id="PS51257">
    <property type="entry name" value="PROKAR_LIPOPROTEIN"/>
    <property type="match status" value="1"/>
</dbReference>
<dbReference type="Pfam" id="PF01547">
    <property type="entry name" value="SBP_bac_1"/>
    <property type="match status" value="1"/>
</dbReference>
<keyword evidence="2" id="KW-0813">Transport</keyword>
<feature type="chain" id="PRO_5046348999" evidence="3">
    <location>
        <begin position="25"/>
        <end position="425"/>
    </location>
</feature>
<evidence type="ECO:0000256" key="2">
    <source>
        <dbReference type="ARBA" id="ARBA00022448"/>
    </source>
</evidence>
<dbReference type="InterPro" id="IPR006059">
    <property type="entry name" value="SBP"/>
</dbReference>
<reference evidence="4 5" key="1">
    <citation type="submission" date="2022-02" db="EMBL/GenBank/DDBJ databases">
        <title>The car tank lid bacteriome: a reservoir of bacteria with potential in bioremediation of fuel.</title>
        <authorList>
            <person name="Vidal-Verdu A."/>
            <person name="Gomez-Martinez D."/>
            <person name="Latorre-Perez A."/>
            <person name="Pereto J."/>
            <person name="Porcar M."/>
        </authorList>
    </citation>
    <scope>NUCLEOTIDE SEQUENCE [LARGE SCALE GENOMIC DNA]</scope>
    <source>
        <strain evidence="4 5">4D.3</strain>
    </source>
</reference>
<dbReference type="InterPro" id="IPR050490">
    <property type="entry name" value="Bact_solute-bd_prot1"/>
</dbReference>
<organism evidence="4 5">
    <name type="scientific">Isoptericola peretonis</name>
    <dbReference type="NCBI Taxonomy" id="2918523"/>
    <lineage>
        <taxon>Bacteria</taxon>
        <taxon>Bacillati</taxon>
        <taxon>Actinomycetota</taxon>
        <taxon>Actinomycetes</taxon>
        <taxon>Micrococcales</taxon>
        <taxon>Promicromonosporaceae</taxon>
        <taxon>Isoptericola</taxon>
    </lineage>
</organism>
<proteinExistence type="inferred from homology"/>
<sequence>MSARFRRRAIGASALGLVPVLALTGCSSGDGSGGSGDGDQVRMLVNITDNLTQAKWDELVAPFEEESGIDVKIEGPSGQSVAETFPTQLAAGTAPDVIQSVFPTADTAPEVLDLSDYDWAQGTPMADLYSTDGTINVVGVGMQAQSLLYYNKDLFEQAGITEPPTTWEELDAALAALKGEGVKKPIGFASEWATGVQVQEIWHPQQNLTTPGWQQAVAGGSSTLGDQFQPMFEHVADWIDAGYTTADDVATDSGTQEANFIAGDVGIYPMGSWFTTTLAASPPDFEVGIFAPPVDDAADHPGPMGATMAFPYMVWNGTQAKDAAAQLVEYLVTDEDAIAAQAQMDNFNREGLDTGDNPYAGQVQELLDAAPSLVVPGNQTVGDYALPVAGFNEKFTEVVQGLWQGTAPADAAGQLTAWYDAEAAG</sequence>
<dbReference type="PANTHER" id="PTHR43649">
    <property type="entry name" value="ARABINOSE-BINDING PROTEIN-RELATED"/>
    <property type="match status" value="1"/>
</dbReference>